<proteinExistence type="inferred from homology"/>
<dbReference type="InterPro" id="IPR051054">
    <property type="entry name" value="SorC_transcr_regulators"/>
</dbReference>
<keyword evidence="2" id="KW-0805">Transcription regulation</keyword>
<keyword evidence="4" id="KW-0804">Transcription</keyword>
<dbReference type="SUPFAM" id="SSF88659">
    <property type="entry name" value="Sigma3 and sigma4 domains of RNA polymerase sigma factors"/>
    <property type="match status" value="1"/>
</dbReference>
<dbReference type="PANTHER" id="PTHR34294">
    <property type="entry name" value="TRANSCRIPTIONAL REGULATOR-RELATED"/>
    <property type="match status" value="1"/>
</dbReference>
<dbReference type="GO" id="GO:0003677">
    <property type="term" value="F:DNA binding"/>
    <property type="evidence" value="ECO:0007669"/>
    <property type="project" value="UniProtKB-KW"/>
</dbReference>
<name>A0A916VIL0_9LACO</name>
<protein>
    <submittedName>
        <fullName evidence="6">Citrate lyase regulator</fullName>
    </submittedName>
</protein>
<keyword evidence="6" id="KW-0456">Lyase</keyword>
<dbReference type="GO" id="GO:0016829">
    <property type="term" value="F:lyase activity"/>
    <property type="evidence" value="ECO:0007669"/>
    <property type="project" value="UniProtKB-KW"/>
</dbReference>
<sequence length="321" mass="35498">MASNNMVERLTKVAELYYNHGLTQQEIASTIHIHRSEISRMLKQARKLGIVQIKVNSNIKLDGSLQNFLIDNFGLKDALVVPEPTDTNPFQNIGNYASNYLVQNISNNSVVGLSWGHTLADTIHAIPETTDKKGITVVSLIGGPVGRLKNDYQSSKLVYSLSRKFNAKSEAIAAPALVGSKELKHELISNPNNELIFNYWTQLDYAVLGIGSSLITELSQWQEFYKNSKFIDAFKDKSIVGDMLSRPFSIDGKLISSDKFNIIGMDLPDLKKVPNVIAVAFGQNKAEAILGALKTGVLDVLITTDTTAMRIKSIYEHKSQL</sequence>
<evidence type="ECO:0000256" key="3">
    <source>
        <dbReference type="ARBA" id="ARBA00023125"/>
    </source>
</evidence>
<organism evidence="6 7">
    <name type="scientific">Lactobacillus corticis</name>
    <dbReference type="NCBI Taxonomy" id="2201249"/>
    <lineage>
        <taxon>Bacteria</taxon>
        <taxon>Bacillati</taxon>
        <taxon>Bacillota</taxon>
        <taxon>Bacilli</taxon>
        <taxon>Lactobacillales</taxon>
        <taxon>Lactobacillaceae</taxon>
        <taxon>Lactobacillus</taxon>
    </lineage>
</organism>
<keyword evidence="7" id="KW-1185">Reference proteome</keyword>
<dbReference type="Gene3D" id="1.10.10.60">
    <property type="entry name" value="Homeodomain-like"/>
    <property type="match status" value="1"/>
</dbReference>
<evidence type="ECO:0000256" key="1">
    <source>
        <dbReference type="ARBA" id="ARBA00010466"/>
    </source>
</evidence>
<dbReference type="AlphaFoldDB" id="A0A916VIL0"/>
<dbReference type="PANTHER" id="PTHR34294:SF1">
    <property type="entry name" value="TRANSCRIPTIONAL REGULATOR LSRR"/>
    <property type="match status" value="1"/>
</dbReference>
<keyword evidence="3" id="KW-0238">DNA-binding</keyword>
<dbReference type="GO" id="GO:0030246">
    <property type="term" value="F:carbohydrate binding"/>
    <property type="evidence" value="ECO:0007669"/>
    <property type="project" value="InterPro"/>
</dbReference>
<dbReference type="InterPro" id="IPR037171">
    <property type="entry name" value="NagB/RpiA_transferase-like"/>
</dbReference>
<evidence type="ECO:0000259" key="5">
    <source>
        <dbReference type="Pfam" id="PF04198"/>
    </source>
</evidence>
<feature type="domain" description="Sugar-binding" evidence="5">
    <location>
        <begin position="63"/>
        <end position="311"/>
    </location>
</feature>
<dbReference type="Proteomes" id="UP000677218">
    <property type="component" value="Unassembled WGS sequence"/>
</dbReference>
<dbReference type="EMBL" id="BMAY01000010">
    <property type="protein sequence ID" value="GFZ27418.1"/>
    <property type="molecule type" value="Genomic_DNA"/>
</dbReference>
<dbReference type="Gene3D" id="3.40.50.1360">
    <property type="match status" value="1"/>
</dbReference>
<evidence type="ECO:0000256" key="4">
    <source>
        <dbReference type="ARBA" id="ARBA00023163"/>
    </source>
</evidence>
<dbReference type="RefSeq" id="WP_212781110.1">
    <property type="nucleotide sequence ID" value="NZ_BMAY01000010.1"/>
</dbReference>
<dbReference type="InterPro" id="IPR007324">
    <property type="entry name" value="Sugar-bd_dom_put"/>
</dbReference>
<dbReference type="Pfam" id="PF04198">
    <property type="entry name" value="Sugar-bind"/>
    <property type="match status" value="1"/>
</dbReference>
<dbReference type="SUPFAM" id="SSF100950">
    <property type="entry name" value="NagB/RpiA/CoA transferase-like"/>
    <property type="match status" value="1"/>
</dbReference>
<comment type="similarity">
    <text evidence="1">Belongs to the SorC transcriptional regulatory family.</text>
</comment>
<gene>
    <name evidence="6" type="primary">citR_3</name>
    <name evidence="6" type="ORF">LCB40_12980</name>
</gene>
<comment type="caution">
    <text evidence="6">The sequence shown here is derived from an EMBL/GenBank/DDBJ whole genome shotgun (WGS) entry which is preliminary data.</text>
</comment>
<accession>A0A916VIL0</accession>
<dbReference type="InterPro" id="IPR013324">
    <property type="entry name" value="RNA_pol_sigma_r3/r4-like"/>
</dbReference>
<evidence type="ECO:0000313" key="6">
    <source>
        <dbReference type="EMBL" id="GFZ27418.1"/>
    </source>
</evidence>
<reference evidence="6" key="1">
    <citation type="submission" date="2020-08" db="EMBL/GenBank/DDBJ databases">
        <title>Taxonomic study for Lactobacillus species isolated from hardwood bark.</title>
        <authorList>
            <person name="Tohno M."/>
            <person name="Tanizawa Y."/>
        </authorList>
    </citation>
    <scope>NUCLEOTIDE SEQUENCE</scope>
    <source>
        <strain evidence="6">B40</strain>
    </source>
</reference>
<evidence type="ECO:0000256" key="2">
    <source>
        <dbReference type="ARBA" id="ARBA00023015"/>
    </source>
</evidence>
<evidence type="ECO:0000313" key="7">
    <source>
        <dbReference type="Proteomes" id="UP000677218"/>
    </source>
</evidence>